<organism evidence="1">
    <name type="scientific">Tanacetum cinerariifolium</name>
    <name type="common">Dalmatian daisy</name>
    <name type="synonym">Chrysanthemum cinerariifolium</name>
    <dbReference type="NCBI Taxonomy" id="118510"/>
    <lineage>
        <taxon>Eukaryota</taxon>
        <taxon>Viridiplantae</taxon>
        <taxon>Streptophyta</taxon>
        <taxon>Embryophyta</taxon>
        <taxon>Tracheophyta</taxon>
        <taxon>Spermatophyta</taxon>
        <taxon>Magnoliopsida</taxon>
        <taxon>eudicotyledons</taxon>
        <taxon>Gunneridae</taxon>
        <taxon>Pentapetalae</taxon>
        <taxon>asterids</taxon>
        <taxon>campanulids</taxon>
        <taxon>Asterales</taxon>
        <taxon>Asteraceae</taxon>
        <taxon>Asteroideae</taxon>
        <taxon>Anthemideae</taxon>
        <taxon>Anthemidinae</taxon>
        <taxon>Tanacetum</taxon>
    </lineage>
</organism>
<gene>
    <name evidence="1" type="ORF">Tci_036014</name>
</gene>
<protein>
    <submittedName>
        <fullName evidence="1">Uncharacterized protein</fullName>
    </submittedName>
</protein>
<proteinExistence type="predicted"/>
<comment type="caution">
    <text evidence="1">The sequence shown here is derived from an EMBL/GenBank/DDBJ whole genome shotgun (WGS) entry which is preliminary data.</text>
</comment>
<sequence length="93" mass="10934">MLDAELVPIDEQVKIAIRNFRIALDKSQPDIIYKFWYTITYDLTAKAYFFTMGDQVFKVNEDLLRNALSITPKDLDQPFTLPVPEKEFIKFIN</sequence>
<evidence type="ECO:0000313" key="1">
    <source>
        <dbReference type="EMBL" id="GEU64036.1"/>
    </source>
</evidence>
<name>A0A6L2LQE1_TANCI</name>
<dbReference type="AlphaFoldDB" id="A0A6L2LQE1"/>
<dbReference type="EMBL" id="BKCJ010004952">
    <property type="protein sequence ID" value="GEU64036.1"/>
    <property type="molecule type" value="Genomic_DNA"/>
</dbReference>
<reference evidence="1" key="1">
    <citation type="journal article" date="2019" name="Sci. Rep.">
        <title>Draft genome of Tanacetum cinerariifolium, the natural source of mosquito coil.</title>
        <authorList>
            <person name="Yamashiro T."/>
            <person name="Shiraishi A."/>
            <person name="Satake H."/>
            <person name="Nakayama K."/>
        </authorList>
    </citation>
    <scope>NUCLEOTIDE SEQUENCE</scope>
</reference>
<accession>A0A6L2LQE1</accession>